<dbReference type="Pfam" id="PF00106">
    <property type="entry name" value="adh_short"/>
    <property type="match status" value="2"/>
</dbReference>
<dbReference type="CDD" id="cd05327">
    <property type="entry name" value="retinol-DH_like_SDR_c_like"/>
    <property type="match status" value="2"/>
</dbReference>
<evidence type="ECO:0000313" key="2">
    <source>
        <dbReference type="EMBL" id="SSX31834.1"/>
    </source>
</evidence>
<keyword evidence="1" id="KW-0560">Oxidoreductase</keyword>
<dbReference type="Gene3D" id="3.40.50.720">
    <property type="entry name" value="NAD(P)-binding Rossmann-like Domain"/>
    <property type="match status" value="2"/>
</dbReference>
<organism evidence="2">
    <name type="scientific">Culicoides sonorensis</name>
    <name type="common">Biting midge</name>
    <dbReference type="NCBI Taxonomy" id="179676"/>
    <lineage>
        <taxon>Eukaryota</taxon>
        <taxon>Metazoa</taxon>
        <taxon>Ecdysozoa</taxon>
        <taxon>Arthropoda</taxon>
        <taxon>Hexapoda</taxon>
        <taxon>Insecta</taxon>
        <taxon>Pterygota</taxon>
        <taxon>Neoptera</taxon>
        <taxon>Endopterygota</taxon>
        <taxon>Diptera</taxon>
        <taxon>Nematocera</taxon>
        <taxon>Chironomoidea</taxon>
        <taxon>Ceratopogonidae</taxon>
        <taxon>Ceratopogoninae</taxon>
        <taxon>Culicoides</taxon>
        <taxon>Monoculicoides</taxon>
    </lineage>
</organism>
<dbReference type="OMA" id="SSMYIGH"/>
<dbReference type="GO" id="GO:0016491">
    <property type="term" value="F:oxidoreductase activity"/>
    <property type="evidence" value="ECO:0007669"/>
    <property type="project" value="UniProtKB-KW"/>
</dbReference>
<sequence>MLITLFGYQLPWHDNNDSYTGTKIVALFVLFLYLRYYSASKVRMFFTKRRMDGKTVIVTGANSGIGKETAKYLASLGARVILACRNMDAASKAKDEIIRDSKNSNVVVRKLDVSSMKSVREFASEINRSEQRLDVLIHNAGYANTFTKLLSRDGLEMTMATNHYGPFLLTHLLIDLLKKTENSRIVVVSSYLYKLARLNLNKLNPIGTLPAYLYYVSKNANIMFTLELAKRLQGTGVTANCVHPGLVDSGIWRNVPFPLNIPLKFIIFCFFKTPWQGCQTTVFCAVSEQLEGVSGKYYEYNRETKLEDYVTDEEKNAKFWEASAKLVQLLKQRISSSFQRRMDGKTVIITGANGGIGKETAKFLAKLGARVIMACRNLDAANSVRDEIIKETQNPNVIVKKLDLSSFRSVREFASEINRSEERLDVLLHNAGYANTFKKEVSEDGIEMTMATNHYGPFLLTHLLIDLLKKTDNSRIVIVASYLYKLARLNLNNLNPIGTLPGYLYYVSKNANIMFTRELSKRLEGTGVTANCLHPGLVDTGIWRNVPFPMNLPLKLINYLYFKTPVQGCQTSVFCAVSEELDGVSGCYYEYNRETKLENYVSDEKKNATFWDASVKLVKLTDSDPKI</sequence>
<name>A0A336MN15_CULSO</name>
<dbReference type="AlphaFoldDB" id="A0A336MN15"/>
<gene>
    <name evidence="2" type="primary">CSON004153</name>
</gene>
<dbReference type="SUPFAM" id="SSF51735">
    <property type="entry name" value="NAD(P)-binding Rossmann-fold domains"/>
    <property type="match status" value="2"/>
</dbReference>
<dbReference type="PANTHER" id="PTHR43157">
    <property type="entry name" value="PHOSPHATIDYLINOSITOL-GLYCAN BIOSYNTHESIS CLASS F PROTEIN-RELATED"/>
    <property type="match status" value="1"/>
</dbReference>
<proteinExistence type="predicted"/>
<dbReference type="InterPro" id="IPR036291">
    <property type="entry name" value="NAD(P)-bd_dom_sf"/>
</dbReference>
<protein>
    <submittedName>
        <fullName evidence="2">CSON004153 protein</fullName>
    </submittedName>
</protein>
<dbReference type="VEuPathDB" id="VectorBase:CSON004153"/>
<dbReference type="PANTHER" id="PTHR43157:SF66">
    <property type="entry name" value="WW DOMAIN-CONTAINING OXIDOREDUCTASE-LIKE PROTEIN"/>
    <property type="match status" value="1"/>
</dbReference>
<evidence type="ECO:0000256" key="1">
    <source>
        <dbReference type="ARBA" id="ARBA00023002"/>
    </source>
</evidence>
<accession>A0A336MN15</accession>
<dbReference type="PRINTS" id="PR00081">
    <property type="entry name" value="GDHRDH"/>
</dbReference>
<dbReference type="EMBL" id="UFQT01001800">
    <property type="protein sequence ID" value="SSX31834.1"/>
    <property type="molecule type" value="Genomic_DNA"/>
</dbReference>
<dbReference type="InterPro" id="IPR002347">
    <property type="entry name" value="SDR_fam"/>
</dbReference>
<reference evidence="2" key="1">
    <citation type="submission" date="2018-07" db="EMBL/GenBank/DDBJ databases">
        <authorList>
            <person name="Quirk P.G."/>
            <person name="Krulwich T.A."/>
        </authorList>
    </citation>
    <scope>NUCLEOTIDE SEQUENCE</scope>
</reference>